<reference evidence="3" key="1">
    <citation type="journal article" date="2019" name="Int. J. Syst. Evol. Microbiol.">
        <title>The Global Catalogue of Microorganisms (GCM) 10K type strain sequencing project: providing services to taxonomists for standard genome sequencing and annotation.</title>
        <authorList>
            <consortium name="The Broad Institute Genomics Platform"/>
            <consortium name="The Broad Institute Genome Sequencing Center for Infectious Disease"/>
            <person name="Wu L."/>
            <person name="Ma J."/>
        </authorList>
    </citation>
    <scope>NUCLEOTIDE SEQUENCE [LARGE SCALE GENOMIC DNA]</scope>
    <source>
        <strain evidence="3">CGMCC 1.12404</strain>
    </source>
</reference>
<dbReference type="Pfam" id="PF13302">
    <property type="entry name" value="Acetyltransf_3"/>
    <property type="match status" value="1"/>
</dbReference>
<dbReference type="RefSeq" id="WP_188431535.1">
    <property type="nucleotide sequence ID" value="NZ_BMEX01000004.1"/>
</dbReference>
<gene>
    <name evidence="2" type="ORF">GCM10007416_15290</name>
</gene>
<dbReference type="PANTHER" id="PTHR43415:SF5">
    <property type="entry name" value="ACETYLTRANSFERASE"/>
    <property type="match status" value="1"/>
</dbReference>
<dbReference type="InterPro" id="IPR000182">
    <property type="entry name" value="GNAT_dom"/>
</dbReference>
<dbReference type="InterPro" id="IPR016181">
    <property type="entry name" value="Acyl_CoA_acyltransferase"/>
</dbReference>
<evidence type="ECO:0000313" key="2">
    <source>
        <dbReference type="EMBL" id="GGA43171.1"/>
    </source>
</evidence>
<name>A0ABQ1GGD5_9BACL</name>
<feature type="domain" description="N-acetyltransferase" evidence="1">
    <location>
        <begin position="2"/>
        <end position="169"/>
    </location>
</feature>
<proteinExistence type="predicted"/>
<dbReference type="Gene3D" id="3.40.630.30">
    <property type="match status" value="1"/>
</dbReference>
<evidence type="ECO:0000259" key="1">
    <source>
        <dbReference type="PROSITE" id="PS51186"/>
    </source>
</evidence>
<sequence length="175" mass="20102">MIRWEPLTPADFPRLIQWSGSPELLMQWAGPRFHYPLDETQLAKHLKGNEGEGPERLNFKAVEIGTEEMVGHIECNRIDRSNVTSRLSRVLLNPVRRGGGLGTAMVREAVRYGFEELDLNRLELVVFDFNRSAIRCYERVGFQLEGTLREARKSGDEYWNPCIMSLLKRKAGRGL</sequence>
<dbReference type="Proteomes" id="UP000617979">
    <property type="component" value="Unassembled WGS sequence"/>
</dbReference>
<organism evidence="2 3">
    <name type="scientific">Kroppenstedtia guangzhouensis</name>
    <dbReference type="NCBI Taxonomy" id="1274356"/>
    <lineage>
        <taxon>Bacteria</taxon>
        <taxon>Bacillati</taxon>
        <taxon>Bacillota</taxon>
        <taxon>Bacilli</taxon>
        <taxon>Bacillales</taxon>
        <taxon>Thermoactinomycetaceae</taxon>
        <taxon>Kroppenstedtia</taxon>
    </lineage>
</organism>
<comment type="caution">
    <text evidence="2">The sequence shown here is derived from an EMBL/GenBank/DDBJ whole genome shotgun (WGS) entry which is preliminary data.</text>
</comment>
<evidence type="ECO:0000313" key="3">
    <source>
        <dbReference type="Proteomes" id="UP000617979"/>
    </source>
</evidence>
<accession>A0ABQ1GGD5</accession>
<dbReference type="PROSITE" id="PS51186">
    <property type="entry name" value="GNAT"/>
    <property type="match status" value="1"/>
</dbReference>
<dbReference type="CDD" id="cd04301">
    <property type="entry name" value="NAT_SF"/>
    <property type="match status" value="1"/>
</dbReference>
<dbReference type="PANTHER" id="PTHR43415">
    <property type="entry name" value="SPERMIDINE N(1)-ACETYLTRANSFERASE"/>
    <property type="match status" value="1"/>
</dbReference>
<keyword evidence="3" id="KW-1185">Reference proteome</keyword>
<dbReference type="EMBL" id="BMEX01000004">
    <property type="protein sequence ID" value="GGA43171.1"/>
    <property type="molecule type" value="Genomic_DNA"/>
</dbReference>
<dbReference type="SUPFAM" id="SSF55729">
    <property type="entry name" value="Acyl-CoA N-acyltransferases (Nat)"/>
    <property type="match status" value="1"/>
</dbReference>
<protein>
    <submittedName>
        <fullName evidence="2">Acetyltransferase</fullName>
    </submittedName>
</protein>